<dbReference type="InterPro" id="IPR022653">
    <property type="entry name" value="De-COase2_pyr-phos_BS"/>
</dbReference>
<dbReference type="SUPFAM" id="SSF51419">
    <property type="entry name" value="PLP-binding barrel"/>
    <property type="match status" value="1"/>
</dbReference>
<protein>
    <recommendedName>
        <fullName evidence="6">ornithine decarboxylase</fullName>
        <ecNumber evidence="6">4.1.1.17</ecNumber>
    </recommendedName>
</protein>
<dbReference type="SUPFAM" id="SSF50621">
    <property type="entry name" value="Alanine racemase C-terminal domain-like"/>
    <property type="match status" value="1"/>
</dbReference>
<comment type="catalytic activity">
    <reaction evidence="7">
        <text>L-ornithine + H(+) = putrescine + CO2</text>
        <dbReference type="Rhea" id="RHEA:22964"/>
        <dbReference type="ChEBI" id="CHEBI:15378"/>
        <dbReference type="ChEBI" id="CHEBI:16526"/>
        <dbReference type="ChEBI" id="CHEBI:46911"/>
        <dbReference type="ChEBI" id="CHEBI:326268"/>
        <dbReference type="EC" id="4.1.1.17"/>
    </reaction>
</comment>
<accession>A0ABV7VBS5</accession>
<dbReference type="EMBL" id="JBHRYJ010000001">
    <property type="protein sequence ID" value="MFC3674507.1"/>
    <property type="molecule type" value="Genomic_DNA"/>
</dbReference>
<comment type="caution">
    <text evidence="11">The sequence shown here is derived from an EMBL/GenBank/DDBJ whole genome shotgun (WGS) entry which is preliminary data.</text>
</comment>
<dbReference type="Pfam" id="PF02784">
    <property type="entry name" value="Orn_Arg_deC_N"/>
    <property type="match status" value="1"/>
</dbReference>
<dbReference type="EC" id="4.1.1.17" evidence="6"/>
<evidence type="ECO:0000256" key="8">
    <source>
        <dbReference type="RuleBase" id="RU003737"/>
    </source>
</evidence>
<evidence type="ECO:0000256" key="2">
    <source>
        <dbReference type="ARBA" id="ARBA00008872"/>
    </source>
</evidence>
<evidence type="ECO:0000259" key="9">
    <source>
        <dbReference type="Pfam" id="PF00278"/>
    </source>
</evidence>
<dbReference type="PROSITE" id="PS00879">
    <property type="entry name" value="ODR_DC_2_2"/>
    <property type="match status" value="1"/>
</dbReference>
<organism evidence="11 12">
    <name type="scientific">Ferrovibrio xuzhouensis</name>
    <dbReference type="NCBI Taxonomy" id="1576914"/>
    <lineage>
        <taxon>Bacteria</taxon>
        <taxon>Pseudomonadati</taxon>
        <taxon>Pseudomonadota</taxon>
        <taxon>Alphaproteobacteria</taxon>
        <taxon>Rhodospirillales</taxon>
        <taxon>Rhodospirillaceae</taxon>
        <taxon>Ferrovibrio</taxon>
    </lineage>
</organism>
<keyword evidence="4" id="KW-0456">Lyase</keyword>
<dbReference type="InterPro" id="IPR002433">
    <property type="entry name" value="Orn_de-COase"/>
</dbReference>
<sequence>MTASRLRVAVSPLRREFARGPKSDALPTVDAVVARLRPEEPLHCLRPAAIEAAARSFTAAFAGRTLYAVKCNPEPRVLSALWRGGLRAFDCASPAEVALVRQVLPEASIHYMHPVKARSAIRAAYVEHGVRDFAFDSADELAKIAAETRQSDDGRANDLGLILRLALPKGNAGLDLSGKFGAAMEDAPALLRAARGMAVRLGISFHVGSQCTDPARWSQAIALAADAAAQAGVKLDILDVGGGFPVAYPGADLPELAAIMAEIDAGVDRLRDRLGVHAPAEIWAEPGRVLVAQGASVVVQVQARRGDALYINDGVYGSLADAGSLGWRFPVRPLRADQGRASAAAGQSYTLFGPTCDSLDRMDGGFALPADIAEGDWIEIGQLGAYGATLRTAFNGFDRGRLVEVSDPPLLETPGIAIA</sequence>
<dbReference type="PROSITE" id="PS00878">
    <property type="entry name" value="ODR_DC_2_1"/>
    <property type="match status" value="1"/>
</dbReference>
<dbReference type="PANTHER" id="PTHR11482">
    <property type="entry name" value="ARGININE/DIAMINOPIMELATE/ORNITHINE DECARBOXYLASE"/>
    <property type="match status" value="1"/>
</dbReference>
<keyword evidence="3" id="KW-0663">Pyridoxal phosphate</keyword>
<dbReference type="InterPro" id="IPR022657">
    <property type="entry name" value="De-COase2_CS"/>
</dbReference>
<dbReference type="InterPro" id="IPR000183">
    <property type="entry name" value="Orn/DAP/Arg_de-COase"/>
</dbReference>
<dbReference type="InterPro" id="IPR029066">
    <property type="entry name" value="PLP-binding_barrel"/>
</dbReference>
<proteinExistence type="inferred from homology"/>
<dbReference type="CDD" id="cd00622">
    <property type="entry name" value="PLPDE_III_ODC"/>
    <property type="match status" value="1"/>
</dbReference>
<reference evidence="12" key="1">
    <citation type="journal article" date="2019" name="Int. J. Syst. Evol. Microbiol.">
        <title>The Global Catalogue of Microorganisms (GCM) 10K type strain sequencing project: providing services to taxonomists for standard genome sequencing and annotation.</title>
        <authorList>
            <consortium name="The Broad Institute Genomics Platform"/>
            <consortium name="The Broad Institute Genome Sequencing Center for Infectious Disease"/>
            <person name="Wu L."/>
            <person name="Ma J."/>
        </authorList>
    </citation>
    <scope>NUCLEOTIDE SEQUENCE [LARGE SCALE GENOMIC DNA]</scope>
    <source>
        <strain evidence="12">KCTC 42182</strain>
    </source>
</reference>
<dbReference type="Pfam" id="PF00278">
    <property type="entry name" value="Orn_DAP_Arg_deC"/>
    <property type="match status" value="1"/>
</dbReference>
<evidence type="ECO:0000256" key="7">
    <source>
        <dbReference type="ARBA" id="ARBA00049127"/>
    </source>
</evidence>
<comment type="similarity">
    <text evidence="2 8">Belongs to the Orn/Lys/Arg decarboxylase class-II family.</text>
</comment>
<dbReference type="PANTHER" id="PTHR11482:SF6">
    <property type="entry name" value="ORNITHINE DECARBOXYLASE 1-RELATED"/>
    <property type="match status" value="1"/>
</dbReference>
<keyword evidence="12" id="KW-1185">Reference proteome</keyword>
<evidence type="ECO:0000256" key="3">
    <source>
        <dbReference type="ARBA" id="ARBA00022898"/>
    </source>
</evidence>
<dbReference type="Proteomes" id="UP001595711">
    <property type="component" value="Unassembled WGS sequence"/>
</dbReference>
<dbReference type="InterPro" id="IPR009006">
    <property type="entry name" value="Ala_racemase/Decarboxylase_C"/>
</dbReference>
<evidence type="ECO:0000256" key="4">
    <source>
        <dbReference type="ARBA" id="ARBA00023239"/>
    </source>
</evidence>
<evidence type="ECO:0000313" key="12">
    <source>
        <dbReference type="Proteomes" id="UP001595711"/>
    </source>
</evidence>
<gene>
    <name evidence="11" type="ORF">ACFOOQ_03070</name>
</gene>
<evidence type="ECO:0000259" key="10">
    <source>
        <dbReference type="Pfam" id="PF02784"/>
    </source>
</evidence>
<name>A0ABV7VBS5_9PROT</name>
<dbReference type="InterPro" id="IPR022644">
    <property type="entry name" value="De-COase2_N"/>
</dbReference>
<dbReference type="InterPro" id="IPR022643">
    <property type="entry name" value="De-COase2_C"/>
</dbReference>
<evidence type="ECO:0000256" key="6">
    <source>
        <dbReference type="ARBA" id="ARBA00034138"/>
    </source>
</evidence>
<comment type="cofactor">
    <cofactor evidence="1">
        <name>pyridoxal 5'-phosphate</name>
        <dbReference type="ChEBI" id="CHEBI:597326"/>
    </cofactor>
</comment>
<feature type="domain" description="Orn/DAP/Arg decarboxylase 2 N-terminal" evidence="10">
    <location>
        <begin position="49"/>
        <end position="292"/>
    </location>
</feature>
<dbReference type="RefSeq" id="WP_379721605.1">
    <property type="nucleotide sequence ID" value="NZ_JBHRYJ010000001.1"/>
</dbReference>
<evidence type="ECO:0000256" key="1">
    <source>
        <dbReference type="ARBA" id="ARBA00001933"/>
    </source>
</evidence>
<feature type="domain" description="Orn/DAP/Arg decarboxylase 2 C-terminal" evidence="9">
    <location>
        <begin position="298"/>
        <end position="384"/>
    </location>
</feature>
<dbReference type="PRINTS" id="PR01179">
    <property type="entry name" value="ODADCRBXLASE"/>
</dbReference>
<evidence type="ECO:0000313" key="11">
    <source>
        <dbReference type="EMBL" id="MFC3674507.1"/>
    </source>
</evidence>
<dbReference type="PRINTS" id="PR01182">
    <property type="entry name" value="ORNDCRBXLASE"/>
</dbReference>
<dbReference type="Gene3D" id="3.20.20.10">
    <property type="entry name" value="Alanine racemase"/>
    <property type="match status" value="1"/>
</dbReference>
<comment type="pathway">
    <text evidence="5">Amine and polyamine biosynthesis; putrescine biosynthesis via L-ornithine pathway; putrescine from L-ornithine: step 1/1.</text>
</comment>
<evidence type="ECO:0000256" key="5">
    <source>
        <dbReference type="ARBA" id="ARBA00034115"/>
    </source>
</evidence>
<dbReference type="Gene3D" id="2.40.37.10">
    <property type="entry name" value="Lyase, Ornithine Decarboxylase, Chain A, domain 1"/>
    <property type="match status" value="1"/>
</dbReference>